<dbReference type="PANTHER" id="PTHR10130">
    <property type="entry name" value="PEROXISOMAL TARGETING SIGNAL 1 RECEPTOR PEX5"/>
    <property type="match status" value="1"/>
</dbReference>
<reference evidence="8 9" key="1">
    <citation type="submission" date="2016-07" db="EMBL/GenBank/DDBJ databases">
        <title>Pervasive Adenine N6-methylation of Active Genes in Fungi.</title>
        <authorList>
            <consortium name="DOE Joint Genome Institute"/>
            <person name="Mondo S.J."/>
            <person name="Dannebaum R.O."/>
            <person name="Kuo R.C."/>
            <person name="Labutti K."/>
            <person name="Haridas S."/>
            <person name="Kuo A."/>
            <person name="Salamov A."/>
            <person name="Ahrendt S.R."/>
            <person name="Lipzen A."/>
            <person name="Sullivan W."/>
            <person name="Andreopoulos W.B."/>
            <person name="Clum A."/>
            <person name="Lindquist E."/>
            <person name="Daum C."/>
            <person name="Ramamoorthy G.K."/>
            <person name="Gryganskyi A."/>
            <person name="Culley D."/>
            <person name="Magnuson J.K."/>
            <person name="James T.Y."/>
            <person name="O'Malley M.A."/>
            <person name="Stajich J.E."/>
            <person name="Spatafora J.W."/>
            <person name="Visel A."/>
            <person name="Grigoriev I.V."/>
        </authorList>
    </citation>
    <scope>NUCLEOTIDE SEQUENCE [LARGE SCALE GENOMIC DNA]</scope>
    <source>
        <strain evidence="8 9">62-1032</strain>
    </source>
</reference>
<dbReference type="OrthoDB" id="10006023at2759"/>
<dbReference type="InterPro" id="IPR011990">
    <property type="entry name" value="TPR-like_helical_dom_sf"/>
</dbReference>
<dbReference type="EMBL" id="MCGR01000033">
    <property type="protein sequence ID" value="ORY76858.1"/>
    <property type="molecule type" value="Genomic_DNA"/>
</dbReference>
<keyword evidence="4" id="KW-0677">Repeat</keyword>
<dbReference type="InterPro" id="IPR019734">
    <property type="entry name" value="TPR_rpt"/>
</dbReference>
<feature type="repeat" description="TPR" evidence="6">
    <location>
        <begin position="548"/>
        <end position="581"/>
    </location>
</feature>
<dbReference type="Proteomes" id="UP000193467">
    <property type="component" value="Unassembled WGS sequence"/>
</dbReference>
<protein>
    <submittedName>
        <fullName evidence="8">Uncharacterized protein</fullName>
    </submittedName>
</protein>
<feature type="region of interest" description="Disordered" evidence="7">
    <location>
        <begin position="143"/>
        <end position="173"/>
    </location>
</feature>
<dbReference type="GO" id="GO:0016560">
    <property type="term" value="P:protein import into peroxisome matrix, docking"/>
    <property type="evidence" value="ECO:0007669"/>
    <property type="project" value="TreeGrafter"/>
</dbReference>
<feature type="compositionally biased region" description="Basic and acidic residues" evidence="7">
    <location>
        <begin position="617"/>
        <end position="628"/>
    </location>
</feature>
<dbReference type="PANTHER" id="PTHR10130:SF9">
    <property type="entry name" value="PEROXISOMAL TARGETING SIGNAL RECEPTOR"/>
    <property type="match status" value="1"/>
</dbReference>
<feature type="compositionally biased region" description="Polar residues" evidence="7">
    <location>
        <begin position="92"/>
        <end position="109"/>
    </location>
</feature>
<comment type="similarity">
    <text evidence="2">Belongs to the peroxisomal targeting signal receptor family.</text>
</comment>
<evidence type="ECO:0000313" key="8">
    <source>
        <dbReference type="EMBL" id="ORY76858.1"/>
    </source>
</evidence>
<comment type="subcellular location">
    <subcellularLocation>
        <location evidence="1">Cytoplasm</location>
    </subcellularLocation>
</comment>
<evidence type="ECO:0000256" key="2">
    <source>
        <dbReference type="ARBA" id="ARBA00005348"/>
    </source>
</evidence>
<feature type="region of interest" description="Disordered" evidence="7">
    <location>
        <begin position="87"/>
        <end position="115"/>
    </location>
</feature>
<feature type="repeat" description="TPR" evidence="6">
    <location>
        <begin position="514"/>
        <end position="547"/>
    </location>
</feature>
<evidence type="ECO:0000256" key="5">
    <source>
        <dbReference type="ARBA" id="ARBA00022803"/>
    </source>
</evidence>
<evidence type="ECO:0000256" key="1">
    <source>
        <dbReference type="ARBA" id="ARBA00004496"/>
    </source>
</evidence>
<dbReference type="FunCoup" id="A0A1Y2EZ27">
    <property type="interactions" value="79"/>
</dbReference>
<comment type="caution">
    <text evidence="8">The sequence shown here is derived from an EMBL/GenBank/DDBJ whole genome shotgun (WGS) entry which is preliminary data.</text>
</comment>
<evidence type="ECO:0000256" key="4">
    <source>
        <dbReference type="ARBA" id="ARBA00022737"/>
    </source>
</evidence>
<organism evidence="8 9">
    <name type="scientific">Leucosporidium creatinivorum</name>
    <dbReference type="NCBI Taxonomy" id="106004"/>
    <lineage>
        <taxon>Eukaryota</taxon>
        <taxon>Fungi</taxon>
        <taxon>Dikarya</taxon>
        <taxon>Basidiomycota</taxon>
        <taxon>Pucciniomycotina</taxon>
        <taxon>Microbotryomycetes</taxon>
        <taxon>Leucosporidiales</taxon>
        <taxon>Leucosporidium</taxon>
    </lineage>
</organism>
<feature type="region of interest" description="Disordered" evidence="7">
    <location>
        <begin position="617"/>
        <end position="636"/>
    </location>
</feature>
<accession>A0A1Y2EZ27</accession>
<dbReference type="GO" id="GO:0005778">
    <property type="term" value="C:peroxisomal membrane"/>
    <property type="evidence" value="ECO:0007669"/>
    <property type="project" value="TreeGrafter"/>
</dbReference>
<proteinExistence type="inferred from homology"/>
<dbReference type="GO" id="GO:0005052">
    <property type="term" value="F:peroxisome matrix targeting signal-1 binding"/>
    <property type="evidence" value="ECO:0007669"/>
    <property type="project" value="TreeGrafter"/>
</dbReference>
<dbReference type="Pfam" id="PF13432">
    <property type="entry name" value="TPR_16"/>
    <property type="match status" value="1"/>
</dbReference>
<keyword evidence="9" id="KW-1185">Reference proteome</keyword>
<dbReference type="PROSITE" id="PS50005">
    <property type="entry name" value="TPR"/>
    <property type="match status" value="2"/>
</dbReference>
<sequence length="674" mass="73098">MFQSMMSGAECSTSSTPLASLLKQQQTDHSLHQNNYSQPGPSSGSLRTHTPTGALQHEDADRFFQQQQQMGGGGQFANMDSIRRELEGVSRGSPQSALKGNREWASQYSPAGASMNPADMARMEEQFRMQQQHPNEMTADFWRHQQQQPSASTSSAGPSFASEPQPSSIGYQRPGFAPSYGAYGGMGMMGGGMGGMGGRMYAQPPPVQQEGKGKGRFVELDDAGWEAQFAKAEEGKEEEAEARTVEPESTTAMGEDKTINLLDGEIPLDASASDAELMKSLEATWSNLQSSLNESSAISDADMAQWEAQYGAQLNGSDDEDYGLATPDIRKTWTKDNVDSFLSDKAEFPYNKENDYLTHPDPFAEGQRLLAEGAPLSEAALAFEAACRLDETRGEAWKAAGETWAADEREVKGIRALEKAVGCGGKEGVGAWMSLAVAYVNEGQELRALATLERWLSLAYPTISAPPVTTPQTSPWDSSNRIIDLFLSAARSGPMARAPGQSDEIAEGGAEVDPDVQVGLGVLFYSNSDYERARDCFEAALSVRPTDFLLWNRLGATLANGGLPEEAISAYRRALDLRPTFTRATYNLGVSCLNIGCYHEAAEHLLAAIEGQMTREEGALGRGKREAEGGDDEGSSNLWHTLRRAFLCMERHDLAEKAQPGASVNDFRAEGFEF</sequence>
<evidence type="ECO:0000256" key="6">
    <source>
        <dbReference type="PROSITE-ProRule" id="PRU00339"/>
    </source>
</evidence>
<feature type="region of interest" description="Disordered" evidence="7">
    <location>
        <begin position="23"/>
        <end position="52"/>
    </location>
</feature>
<feature type="compositionally biased region" description="Low complexity" evidence="7">
    <location>
        <begin position="145"/>
        <end position="162"/>
    </location>
</feature>
<name>A0A1Y2EZ27_9BASI</name>
<dbReference type="InterPro" id="IPR024111">
    <property type="entry name" value="PEX5/PEX5L"/>
</dbReference>
<evidence type="ECO:0000256" key="7">
    <source>
        <dbReference type="SAM" id="MobiDB-lite"/>
    </source>
</evidence>
<dbReference type="Gene3D" id="1.25.40.10">
    <property type="entry name" value="Tetratricopeptide repeat domain"/>
    <property type="match status" value="1"/>
</dbReference>
<feature type="region of interest" description="Disordered" evidence="7">
    <location>
        <begin position="232"/>
        <end position="251"/>
    </location>
</feature>
<evidence type="ECO:0000256" key="3">
    <source>
        <dbReference type="ARBA" id="ARBA00022490"/>
    </source>
</evidence>
<dbReference type="STRING" id="106004.A0A1Y2EZ27"/>
<dbReference type="AlphaFoldDB" id="A0A1Y2EZ27"/>
<keyword evidence="5 6" id="KW-0802">TPR repeat</keyword>
<evidence type="ECO:0000313" key="9">
    <source>
        <dbReference type="Proteomes" id="UP000193467"/>
    </source>
</evidence>
<dbReference type="InParanoid" id="A0A1Y2EZ27"/>
<keyword evidence="3" id="KW-0963">Cytoplasm</keyword>
<gene>
    <name evidence="8" type="ORF">BCR35DRAFT_321677</name>
</gene>
<dbReference type="SMART" id="SM00028">
    <property type="entry name" value="TPR"/>
    <property type="match status" value="3"/>
</dbReference>
<dbReference type="SUPFAM" id="SSF48452">
    <property type="entry name" value="TPR-like"/>
    <property type="match status" value="1"/>
</dbReference>
<dbReference type="GO" id="GO:0005829">
    <property type="term" value="C:cytosol"/>
    <property type="evidence" value="ECO:0007669"/>
    <property type="project" value="TreeGrafter"/>
</dbReference>